<accession>A0ABV3GMI0</accession>
<keyword evidence="1" id="KW-0808">Transferase</keyword>
<dbReference type="PIRSF" id="PIRSF017393">
    <property type="entry name" value="MTase_SAV2177"/>
    <property type="match status" value="1"/>
</dbReference>
<dbReference type="Proteomes" id="UP001551675">
    <property type="component" value="Unassembled WGS sequence"/>
</dbReference>
<dbReference type="InterPro" id="IPR006764">
    <property type="entry name" value="SAM_dep_MeTrfase_SAV2177_type"/>
</dbReference>
<keyword evidence="2" id="KW-1185">Reference proteome</keyword>
<dbReference type="EC" id="2.1.1.-" evidence="1"/>
<reference evidence="1 2" key="1">
    <citation type="submission" date="2024-06" db="EMBL/GenBank/DDBJ databases">
        <title>The Natural Products Discovery Center: Release of the First 8490 Sequenced Strains for Exploring Actinobacteria Biosynthetic Diversity.</title>
        <authorList>
            <person name="Kalkreuter E."/>
            <person name="Kautsar S.A."/>
            <person name="Yang D."/>
            <person name="Bader C.D."/>
            <person name="Teijaro C.N."/>
            <person name="Fluegel L."/>
            <person name="Davis C.M."/>
            <person name="Simpson J.R."/>
            <person name="Lauterbach L."/>
            <person name="Steele A.D."/>
            <person name="Gui C."/>
            <person name="Meng S."/>
            <person name="Li G."/>
            <person name="Viehrig K."/>
            <person name="Ye F."/>
            <person name="Su P."/>
            <person name="Kiefer A.F."/>
            <person name="Nichols A."/>
            <person name="Cepeda A.J."/>
            <person name="Yan W."/>
            <person name="Fan B."/>
            <person name="Jiang Y."/>
            <person name="Adhikari A."/>
            <person name="Zheng C.-J."/>
            <person name="Schuster L."/>
            <person name="Cowan T.M."/>
            <person name="Smanski M.J."/>
            <person name="Chevrette M.G."/>
            <person name="De Carvalho L.P.S."/>
            <person name="Shen B."/>
        </authorList>
    </citation>
    <scope>NUCLEOTIDE SEQUENCE [LARGE SCALE GENOMIC DNA]</scope>
    <source>
        <strain evidence="1 2">NPDC050100</strain>
    </source>
</reference>
<dbReference type="InterPro" id="IPR029063">
    <property type="entry name" value="SAM-dependent_MTases_sf"/>
</dbReference>
<dbReference type="Pfam" id="PF04672">
    <property type="entry name" value="Methyltransf_19"/>
    <property type="match status" value="1"/>
</dbReference>
<dbReference type="EMBL" id="JBFALK010000018">
    <property type="protein sequence ID" value="MEV0972727.1"/>
    <property type="molecule type" value="Genomic_DNA"/>
</dbReference>
<name>A0ABV3GMI0_MICGL</name>
<dbReference type="RefSeq" id="WP_061260128.1">
    <property type="nucleotide sequence ID" value="NZ_JBFALK010000018.1"/>
</dbReference>
<evidence type="ECO:0000313" key="2">
    <source>
        <dbReference type="Proteomes" id="UP001551675"/>
    </source>
</evidence>
<gene>
    <name evidence="1" type="ORF">AB0I59_29340</name>
</gene>
<comment type="caution">
    <text evidence="1">The sequence shown here is derived from an EMBL/GenBank/DDBJ whole genome shotgun (WGS) entry which is preliminary data.</text>
</comment>
<dbReference type="GO" id="GO:0008168">
    <property type="term" value="F:methyltransferase activity"/>
    <property type="evidence" value="ECO:0007669"/>
    <property type="project" value="UniProtKB-KW"/>
</dbReference>
<dbReference type="GO" id="GO:0032259">
    <property type="term" value="P:methylation"/>
    <property type="evidence" value="ECO:0007669"/>
    <property type="project" value="UniProtKB-KW"/>
</dbReference>
<dbReference type="SUPFAM" id="SSF53335">
    <property type="entry name" value="S-adenosyl-L-methionine-dependent methyltransferases"/>
    <property type="match status" value="1"/>
</dbReference>
<evidence type="ECO:0000313" key="1">
    <source>
        <dbReference type="EMBL" id="MEV0972727.1"/>
    </source>
</evidence>
<organism evidence="1 2">
    <name type="scientific">Microtetraspora glauca</name>
    <dbReference type="NCBI Taxonomy" id="1996"/>
    <lineage>
        <taxon>Bacteria</taxon>
        <taxon>Bacillati</taxon>
        <taxon>Actinomycetota</taxon>
        <taxon>Actinomycetes</taxon>
        <taxon>Streptosporangiales</taxon>
        <taxon>Streptosporangiaceae</taxon>
        <taxon>Microtetraspora</taxon>
    </lineage>
</organism>
<sequence length="276" mass="30453">MADWDQDHAPPDIDTSRPNVARVYDYMLGGKDNFAADRQVAEMTLRIASDARQVVRSNREFIRRVVHYLAGEAGIRQFLDIGSGLPARENVHQIAQTIAPKARVVYVDNDPMVLAHSRAVLATTRTTSVVAADLRRPSEIIDHPGVRRLIDFSEPVGLLLFAVLHHLGDQDDPAGVTARLRDALPPGSHLAISHLHNPGPAHPGAARRAAMVQKLLHEKLGSGRWRTHQEILTYFGELELVEPGLVPLTEWRPSPMDRAEQGVMRHGALGGLARKP</sequence>
<proteinExistence type="predicted"/>
<protein>
    <submittedName>
        <fullName evidence="1">SAM-dependent methyltransferase</fullName>
        <ecNumber evidence="1">2.1.1.-</ecNumber>
    </submittedName>
</protein>
<dbReference type="CDD" id="cd02440">
    <property type="entry name" value="AdoMet_MTases"/>
    <property type="match status" value="1"/>
</dbReference>
<keyword evidence="1" id="KW-0489">Methyltransferase</keyword>
<dbReference type="Gene3D" id="3.40.50.150">
    <property type="entry name" value="Vaccinia Virus protein VP39"/>
    <property type="match status" value="1"/>
</dbReference>